<dbReference type="OrthoDB" id="79480at2759"/>
<feature type="domain" description="Chromatin assembly factor 1 subunit Cac1-like C-terminal" evidence="10">
    <location>
        <begin position="501"/>
        <end position="554"/>
    </location>
</feature>
<dbReference type="Pfam" id="PF21796">
    <property type="entry name" value="Cac1_C"/>
    <property type="match status" value="1"/>
</dbReference>
<dbReference type="InterPro" id="IPR022043">
    <property type="entry name" value="CAF1A_DD"/>
</dbReference>
<dbReference type="AlphaFoldDB" id="C5M2G7"/>
<evidence type="ECO:0000256" key="1">
    <source>
        <dbReference type="ARBA" id="ARBA00004123"/>
    </source>
</evidence>
<dbReference type="GeneID" id="8302193"/>
<keyword evidence="5" id="KW-0234">DNA repair</keyword>
<feature type="domain" description="Chromatin assembly factor 1 subunit A dimerization" evidence="9">
    <location>
        <begin position="307"/>
        <end position="380"/>
    </location>
</feature>
<evidence type="ECO:0000256" key="3">
    <source>
        <dbReference type="ARBA" id="ARBA00022763"/>
    </source>
</evidence>
<dbReference type="eggNOG" id="KOG4363">
    <property type="taxonomic scope" value="Eukaryota"/>
</dbReference>
<dbReference type="RefSeq" id="XP_002545475.1">
    <property type="nucleotide sequence ID" value="XM_002545429.1"/>
</dbReference>
<evidence type="ECO:0000313" key="12">
    <source>
        <dbReference type="Proteomes" id="UP000002037"/>
    </source>
</evidence>
<keyword evidence="3" id="KW-0227">DNA damage</keyword>
<feature type="region of interest" description="Disordered" evidence="7">
    <location>
        <begin position="1"/>
        <end position="177"/>
    </location>
</feature>
<dbReference type="Proteomes" id="UP000002037">
    <property type="component" value="Unassembled WGS sequence"/>
</dbReference>
<evidence type="ECO:0000256" key="6">
    <source>
        <dbReference type="ARBA" id="ARBA00023242"/>
    </source>
</evidence>
<evidence type="ECO:0000259" key="9">
    <source>
        <dbReference type="Pfam" id="PF12253"/>
    </source>
</evidence>
<keyword evidence="6" id="KW-0539">Nucleus</keyword>
<dbReference type="Pfam" id="PF12253">
    <property type="entry name" value="CAF1A_dimeriz"/>
    <property type="match status" value="1"/>
</dbReference>
<keyword evidence="2" id="KW-0235">DNA replication</keyword>
<evidence type="ECO:0000256" key="2">
    <source>
        <dbReference type="ARBA" id="ARBA00022705"/>
    </source>
</evidence>
<accession>C5M2G7</accession>
<keyword evidence="4" id="KW-0143">Chaperone</keyword>
<dbReference type="Pfam" id="PF11600">
    <property type="entry name" value="CAF1A_acidic"/>
    <property type="match status" value="1"/>
</dbReference>
<keyword evidence="12" id="KW-1185">Reference proteome</keyword>
<feature type="compositionally biased region" description="Basic and acidic residues" evidence="7">
    <location>
        <begin position="22"/>
        <end position="177"/>
    </location>
</feature>
<dbReference type="GO" id="GO:0006334">
    <property type="term" value="P:nucleosome assembly"/>
    <property type="evidence" value="ECO:0007669"/>
    <property type="project" value="TreeGrafter"/>
</dbReference>
<evidence type="ECO:0000256" key="7">
    <source>
        <dbReference type="SAM" id="MobiDB-lite"/>
    </source>
</evidence>
<dbReference type="PANTHER" id="PTHR15272">
    <property type="entry name" value="CHROMATIN ASSEMBLY FACTOR 1 SUBUNIT A CAF-1 SUBUNIT A"/>
    <property type="match status" value="1"/>
</dbReference>
<dbReference type="HOGENOM" id="CLU_028547_0_0_1"/>
<dbReference type="VEuPathDB" id="FungiDB:CTRG_00256"/>
<name>C5M2G7_CANTT</name>
<dbReference type="EMBL" id="GG692395">
    <property type="protein sequence ID" value="EER35517.1"/>
    <property type="molecule type" value="Genomic_DNA"/>
</dbReference>
<protein>
    <submittedName>
        <fullName evidence="11">Uncharacterized protein</fullName>
    </submittedName>
</protein>
<evidence type="ECO:0000259" key="10">
    <source>
        <dbReference type="Pfam" id="PF21796"/>
    </source>
</evidence>
<evidence type="ECO:0000256" key="4">
    <source>
        <dbReference type="ARBA" id="ARBA00023186"/>
    </source>
</evidence>
<evidence type="ECO:0000313" key="11">
    <source>
        <dbReference type="EMBL" id="EER35517.1"/>
    </source>
</evidence>
<feature type="domain" description="Chromatin assembly factor 1 p150 subunit acidic region" evidence="8">
    <location>
        <begin position="85"/>
        <end position="227"/>
    </location>
</feature>
<proteinExistence type="predicted"/>
<sequence>MTDTIANEPETIDLTVEENFDEVEKGSDSLKRKAENEEQVEATKKAKTDKVMTAKEKRELARIEKAKKKEEERQEKLERKRKLDEERELKRKQAEKEKEEKKKRQEEEKLERERKKEAERIQKEKEKQEKERIRLEKKKKIEEEKKAKELEKQRLEEEKRKAEEEKRKAEEAKERSQMKISSFFQVGQRVKSNKSTLSNKSSNTDDKTVVKSAYEKEFLPFFVQKNVTLANTTKNDITQSKNDLDNLLSGKGASSKQSFKEFLSSFVKPSRGNTTTITPEEIINALNSSTTTEQQVYSMIGSLPPIKYISFYENSKPPYVGTWCSLAHQKIQNDIINNPLNTDLSGLDYEYDSDLEWNKEDEEGEDLGNDDDDEEEEEESSTIEDDDDVEFVENDSQNGTKRKKFISLTVVNKWNDDENKEFFDSYTTVKLVDIPDPIDPFCNYWGIQPAPQQQSTSTTGVSSTINESNSVKTSATTVTGTISSPNILIAQKKTIKDADVLSNLIKFIEKNDEFTISTLVELSKKEFKDFTKALIKNTIQDIAIYNKKQSKWEIKQEMKEKYLVNV</sequence>
<dbReference type="InterPro" id="IPR021644">
    <property type="entry name" value="CAF-1_p150_acidic"/>
</dbReference>
<feature type="compositionally biased region" description="Acidic residues" evidence="7">
    <location>
        <begin position="355"/>
        <end position="393"/>
    </location>
</feature>
<dbReference type="GO" id="GO:0005634">
    <property type="term" value="C:nucleus"/>
    <property type="evidence" value="ECO:0007669"/>
    <property type="project" value="UniProtKB-SubCell"/>
</dbReference>
<evidence type="ECO:0000259" key="8">
    <source>
        <dbReference type="Pfam" id="PF11600"/>
    </source>
</evidence>
<dbReference type="GO" id="GO:0033186">
    <property type="term" value="C:CAF-1 complex"/>
    <property type="evidence" value="ECO:0007669"/>
    <property type="project" value="TreeGrafter"/>
</dbReference>
<dbReference type="PANTHER" id="PTHR15272:SF0">
    <property type="entry name" value="CHROMATIN ASSEMBLY FACTOR 1 SUBUNIT A"/>
    <property type="match status" value="1"/>
</dbReference>
<dbReference type="STRING" id="294747.C5M2G7"/>
<dbReference type="GO" id="GO:0006281">
    <property type="term" value="P:DNA repair"/>
    <property type="evidence" value="ECO:0007669"/>
    <property type="project" value="UniProtKB-KW"/>
</dbReference>
<dbReference type="GO" id="GO:0006260">
    <property type="term" value="P:DNA replication"/>
    <property type="evidence" value="ECO:0007669"/>
    <property type="project" value="UniProtKB-KW"/>
</dbReference>
<feature type="region of interest" description="Disordered" evidence="7">
    <location>
        <begin position="355"/>
        <end position="396"/>
    </location>
</feature>
<reference evidence="11 12" key="1">
    <citation type="journal article" date="2009" name="Nature">
        <title>Evolution of pathogenicity and sexual reproduction in eight Candida genomes.</title>
        <authorList>
            <person name="Butler G."/>
            <person name="Rasmussen M.D."/>
            <person name="Lin M.F."/>
            <person name="Santos M.A."/>
            <person name="Sakthikumar S."/>
            <person name="Munro C.A."/>
            <person name="Rheinbay E."/>
            <person name="Grabherr M."/>
            <person name="Forche A."/>
            <person name="Reedy J.L."/>
            <person name="Agrafioti I."/>
            <person name="Arnaud M.B."/>
            <person name="Bates S."/>
            <person name="Brown A.J."/>
            <person name="Brunke S."/>
            <person name="Costanzo M.C."/>
            <person name="Fitzpatrick D.A."/>
            <person name="de Groot P.W."/>
            <person name="Harris D."/>
            <person name="Hoyer L.L."/>
            <person name="Hube B."/>
            <person name="Klis F.M."/>
            <person name="Kodira C."/>
            <person name="Lennard N."/>
            <person name="Logue M.E."/>
            <person name="Martin R."/>
            <person name="Neiman A.M."/>
            <person name="Nikolaou E."/>
            <person name="Quail M.A."/>
            <person name="Quinn J."/>
            <person name="Santos M.C."/>
            <person name="Schmitzberger F.F."/>
            <person name="Sherlock G."/>
            <person name="Shah P."/>
            <person name="Silverstein K.A."/>
            <person name="Skrzypek M.S."/>
            <person name="Soll D."/>
            <person name="Staggs R."/>
            <person name="Stansfield I."/>
            <person name="Stumpf M.P."/>
            <person name="Sudbery P.E."/>
            <person name="Srikantha T."/>
            <person name="Zeng Q."/>
            <person name="Berman J."/>
            <person name="Berriman M."/>
            <person name="Heitman J."/>
            <person name="Gow N.A."/>
            <person name="Lorenz M.C."/>
            <person name="Birren B.W."/>
            <person name="Kellis M."/>
            <person name="Cuomo C.A."/>
        </authorList>
    </citation>
    <scope>NUCLEOTIDE SEQUENCE [LARGE SCALE GENOMIC DNA]</scope>
    <source>
        <strain evidence="12">ATCC MYA-3404 / T1</strain>
    </source>
</reference>
<dbReference type="KEGG" id="ctp:CTRG_00256"/>
<dbReference type="InterPro" id="IPR048800">
    <property type="entry name" value="Cac1-like_C"/>
</dbReference>
<organism evidence="11 12">
    <name type="scientific">Candida tropicalis (strain ATCC MYA-3404 / T1)</name>
    <name type="common">Yeast</name>
    <dbReference type="NCBI Taxonomy" id="294747"/>
    <lineage>
        <taxon>Eukaryota</taxon>
        <taxon>Fungi</taxon>
        <taxon>Dikarya</taxon>
        <taxon>Ascomycota</taxon>
        <taxon>Saccharomycotina</taxon>
        <taxon>Pichiomycetes</taxon>
        <taxon>Debaryomycetaceae</taxon>
        <taxon>Candida/Lodderomyces clade</taxon>
        <taxon>Candida</taxon>
    </lineage>
</organism>
<comment type="subcellular location">
    <subcellularLocation>
        <location evidence="1">Nucleus</location>
    </subcellularLocation>
</comment>
<gene>
    <name evidence="11" type="ORF">CTRG_00256</name>
</gene>
<evidence type="ECO:0000256" key="5">
    <source>
        <dbReference type="ARBA" id="ARBA00023204"/>
    </source>
</evidence>